<sequence>MKKLIIALSLISFYIINVAAQGADEELNLDFKGVSVLDFSVETVDKSNDFDAVYVLNRELIKFYPGAKFGQMRIVHKRIRIENQDGLEYATEQISLYQKGNAKEYVVDLEGVTYNLIDGKVESSELGKDAIFDKDINEFYKSKSFTMPDVKVGSVIEYTYTIGSDTAYIDDLYLQYEIPILNLEAGILFPRQFVYNVVFNPRAVYKVAFNASDFGEGISGSKITAEEDEEFGSDIETEQLRISGKSIGIATKNIPALAAEPMSGGAQRYRAKLIMNIAATRFTNGQVSKEYASSWRDVAKTIYDSDRFGSAIKKSSFYKKDLESILDDTMGDLKKTEVIYEFVKSKVKWNGRYGVFTRDGLKSAYKDGSGSVADVNLLLVSMLKKAGVNANPVLVSSDDNGVPIFPTREGFDYVIVQVIINGEKILLDATEKFARPNLIPLRAANWKGRVVQENGASDWVKLTENQKSQEIVLLNLSLDEEGLIAGKAKKRLSQYMALRSRNENQNANQEDIEEYLVNDNVGLQVADVKVDDMNSTNEYLNYSFDVVYKDAVDEIGDKLYITPLLFEANEENPFSLPRRNLPLDLSYPLEVKTIVNLAIPDGYEVESMPQSVNYVYLNKGYYKYITKISNNIITTVATFNMDTSVVLSIDYKAFRDFYASVVEKDAEKIVLKKI</sequence>
<feature type="chain" id="PRO_5001777457" evidence="1">
    <location>
        <begin position="20"/>
        <end position="674"/>
    </location>
</feature>
<dbReference type="Proteomes" id="UP000028531">
    <property type="component" value="Unassembled WGS sequence"/>
</dbReference>
<dbReference type="Gene3D" id="2.60.120.1130">
    <property type="match status" value="1"/>
</dbReference>
<dbReference type="RefSeq" id="WP_036582482.1">
    <property type="nucleotide sequence ID" value="NZ_JPJI01000032.1"/>
</dbReference>
<dbReference type="AlphaFoldDB" id="A0A084JT06"/>
<dbReference type="EMBL" id="JPJI01000032">
    <property type="protein sequence ID" value="KEZ92090.1"/>
    <property type="molecule type" value="Genomic_DNA"/>
</dbReference>
<keyword evidence="1" id="KW-0732">Signal</keyword>
<reference evidence="3 5" key="1">
    <citation type="submission" date="2014-07" db="EMBL/GenBank/DDBJ databases">
        <title>Draft genome sequence of Nonlabens ulvanivorans, an ulvan degrading bacterium.</title>
        <authorList>
            <person name="Kopel M."/>
            <person name="Helbert W."/>
            <person name="Henrissat B."/>
            <person name="Doniger T."/>
            <person name="Banin E."/>
        </authorList>
    </citation>
    <scope>NUCLEOTIDE SEQUENCE [LARGE SCALE GENOMIC DNA]</scope>
    <source>
        <strain evidence="3 5">PLR</strain>
    </source>
</reference>
<dbReference type="Gene3D" id="2.60.40.3140">
    <property type="match status" value="1"/>
</dbReference>
<reference evidence="4 6" key="2">
    <citation type="submission" date="2018-03" db="EMBL/GenBank/DDBJ databases">
        <title>Genomic Encyclopedia of Archaeal and Bacterial Type Strains, Phase II (KMG-II): from individual species to whole genera.</title>
        <authorList>
            <person name="Goeker M."/>
        </authorList>
    </citation>
    <scope>NUCLEOTIDE SEQUENCE [LARGE SCALE GENOMIC DNA]</scope>
    <source>
        <strain evidence="4 6">DSM 22727</strain>
    </source>
</reference>
<protein>
    <submittedName>
        <fullName evidence="4">Uncharacterized protein DUF3857</fullName>
    </submittedName>
</protein>
<dbReference type="InterPro" id="IPR038765">
    <property type="entry name" value="Papain-like_cys_pep_sf"/>
</dbReference>
<dbReference type="InterPro" id="IPR024618">
    <property type="entry name" value="DUF3857"/>
</dbReference>
<evidence type="ECO:0000313" key="3">
    <source>
        <dbReference type="EMBL" id="KEZ92090.1"/>
    </source>
</evidence>
<evidence type="ECO:0000313" key="6">
    <source>
        <dbReference type="Proteomes" id="UP000239997"/>
    </source>
</evidence>
<dbReference type="Proteomes" id="UP000239997">
    <property type="component" value="Unassembled WGS sequence"/>
</dbReference>
<dbReference type="Gene3D" id="3.10.620.30">
    <property type="match status" value="1"/>
</dbReference>
<proteinExistence type="predicted"/>
<feature type="domain" description="DUF3857" evidence="2">
    <location>
        <begin position="74"/>
        <end position="198"/>
    </location>
</feature>
<name>A0A084JT06_NONUL</name>
<gene>
    <name evidence="3" type="ORF">IL45_08015</name>
    <name evidence="4" type="ORF">LY02_00127</name>
</gene>
<organism evidence="3 5">
    <name type="scientific">Nonlabens ulvanivorans</name>
    <name type="common">Persicivirga ulvanivorans</name>
    <dbReference type="NCBI Taxonomy" id="906888"/>
    <lineage>
        <taxon>Bacteria</taxon>
        <taxon>Pseudomonadati</taxon>
        <taxon>Bacteroidota</taxon>
        <taxon>Flavobacteriia</taxon>
        <taxon>Flavobacteriales</taxon>
        <taxon>Flavobacteriaceae</taxon>
        <taxon>Nonlabens</taxon>
    </lineage>
</organism>
<evidence type="ECO:0000313" key="4">
    <source>
        <dbReference type="EMBL" id="PRX14918.1"/>
    </source>
</evidence>
<keyword evidence="6" id="KW-1185">Reference proteome</keyword>
<comment type="caution">
    <text evidence="3">The sequence shown here is derived from an EMBL/GenBank/DDBJ whole genome shotgun (WGS) entry which is preliminary data.</text>
</comment>
<accession>A0A084JT06</accession>
<evidence type="ECO:0000259" key="2">
    <source>
        <dbReference type="Pfam" id="PF12969"/>
    </source>
</evidence>
<feature type="signal peptide" evidence="1">
    <location>
        <begin position="1"/>
        <end position="19"/>
    </location>
</feature>
<dbReference type="OrthoDB" id="98874at2"/>
<evidence type="ECO:0000313" key="5">
    <source>
        <dbReference type="Proteomes" id="UP000028531"/>
    </source>
</evidence>
<dbReference type="Pfam" id="PF12969">
    <property type="entry name" value="DUF3857"/>
    <property type="match status" value="1"/>
</dbReference>
<dbReference type="EMBL" id="PVNA01000001">
    <property type="protein sequence ID" value="PRX14918.1"/>
    <property type="molecule type" value="Genomic_DNA"/>
</dbReference>
<evidence type="ECO:0000256" key="1">
    <source>
        <dbReference type="SAM" id="SignalP"/>
    </source>
</evidence>
<dbReference type="SUPFAM" id="SSF54001">
    <property type="entry name" value="Cysteine proteinases"/>
    <property type="match status" value="1"/>
</dbReference>